<evidence type="ECO:0000256" key="2">
    <source>
        <dbReference type="ARBA" id="ARBA00022512"/>
    </source>
</evidence>
<keyword evidence="6 7" id="KW-0034">Amyloid</keyword>
<keyword evidence="4 8" id="KW-0732">Signal</keyword>
<feature type="chain" id="PRO_5038642532" evidence="8">
    <location>
        <begin position="28"/>
        <end position="81"/>
    </location>
</feature>
<keyword evidence="2" id="KW-0134">Cell wall</keyword>
<keyword evidence="11" id="KW-1185">Reference proteome</keyword>
<dbReference type="PROSITE" id="PS51884">
    <property type="entry name" value="CHAPLIN"/>
    <property type="match status" value="1"/>
</dbReference>
<evidence type="ECO:0000313" key="10">
    <source>
        <dbReference type="EMBL" id="PJE99612.1"/>
    </source>
</evidence>
<dbReference type="Proteomes" id="UP000230407">
    <property type="component" value="Unassembled WGS sequence"/>
</dbReference>
<comment type="caution">
    <text evidence="10">The sequence shown here is derived from an EMBL/GenBank/DDBJ whole genome shotgun (WGS) entry which is preliminary data.</text>
</comment>
<sequence length="81" mass="7526">MIRIAKAATLTAAGCALVLGGAGAAAASDGAHAQGATVGSGGIASGNVVQVPVHAPVNVCGNTVSVIGLLNPSFGNTCLNA</sequence>
<dbReference type="AlphaFoldDB" id="A0A2M8M5X3"/>
<name>A0A2M8M5X3_9ACTN</name>
<evidence type="ECO:0000256" key="8">
    <source>
        <dbReference type="SAM" id="SignalP"/>
    </source>
</evidence>
<dbReference type="EMBL" id="PGGW01000011">
    <property type="protein sequence ID" value="PJE99612.1"/>
    <property type="molecule type" value="Genomic_DNA"/>
</dbReference>
<feature type="signal peptide" evidence="8">
    <location>
        <begin position="1"/>
        <end position="27"/>
    </location>
</feature>
<reference evidence="10 11" key="1">
    <citation type="submission" date="2017-11" db="EMBL/GenBank/DDBJ databases">
        <title>Streptomyces carmine sp. nov., a novel actinomycete isolated from Sophora alopecuroides in Xinjiang, China.</title>
        <authorList>
            <person name="Wang Y."/>
            <person name="Luo X."/>
            <person name="Wan C."/>
            <person name="Zhang L."/>
        </authorList>
    </citation>
    <scope>NUCLEOTIDE SEQUENCE [LARGE SCALE GENOMIC DNA]</scope>
    <source>
        <strain evidence="10 11">TRM SA0054</strain>
    </source>
</reference>
<protein>
    <submittedName>
        <fullName evidence="10">Chaplin</fullName>
    </submittedName>
</protein>
<evidence type="ECO:0000313" key="11">
    <source>
        <dbReference type="Proteomes" id="UP000230407"/>
    </source>
</evidence>
<comment type="subcellular location">
    <subcellularLocation>
        <location evidence="1">Secreted</location>
        <location evidence="1">Cell wall</location>
    </subcellularLocation>
</comment>
<evidence type="ECO:0000256" key="1">
    <source>
        <dbReference type="ARBA" id="ARBA00004191"/>
    </source>
</evidence>
<dbReference type="RefSeq" id="WP_100200653.1">
    <property type="nucleotide sequence ID" value="NZ_PGGW01000011.1"/>
</dbReference>
<evidence type="ECO:0000256" key="6">
    <source>
        <dbReference type="ARBA" id="ARBA00023087"/>
    </source>
</evidence>
<proteinExistence type="predicted"/>
<keyword evidence="3" id="KW-0964">Secreted</keyword>
<accession>A0A2M8M5X3</accession>
<gene>
    <name evidence="10" type="ORF">CUT44_03645</name>
</gene>
<feature type="domain" description="Chaplin" evidence="9">
    <location>
        <begin position="40"/>
        <end position="80"/>
    </location>
</feature>
<keyword evidence="5" id="KW-0130">Cell adhesion</keyword>
<dbReference type="InterPro" id="IPR005528">
    <property type="entry name" value="ChpA-H"/>
</dbReference>
<evidence type="ECO:0000256" key="4">
    <source>
        <dbReference type="ARBA" id="ARBA00022729"/>
    </source>
</evidence>
<evidence type="ECO:0000256" key="5">
    <source>
        <dbReference type="ARBA" id="ARBA00022889"/>
    </source>
</evidence>
<dbReference type="Pfam" id="PF03777">
    <property type="entry name" value="ChpA-C"/>
    <property type="match status" value="1"/>
</dbReference>
<evidence type="ECO:0000256" key="7">
    <source>
        <dbReference type="PROSITE-ProRule" id="PRU01232"/>
    </source>
</evidence>
<evidence type="ECO:0000259" key="9">
    <source>
        <dbReference type="PROSITE" id="PS51884"/>
    </source>
</evidence>
<organism evidence="10 11">
    <name type="scientific">Streptomyces carminius</name>
    <dbReference type="NCBI Taxonomy" id="2665496"/>
    <lineage>
        <taxon>Bacteria</taxon>
        <taxon>Bacillati</taxon>
        <taxon>Actinomycetota</taxon>
        <taxon>Actinomycetes</taxon>
        <taxon>Kitasatosporales</taxon>
        <taxon>Streptomycetaceae</taxon>
        <taxon>Streptomyces</taxon>
    </lineage>
</organism>
<dbReference type="GO" id="GO:0007155">
    <property type="term" value="P:cell adhesion"/>
    <property type="evidence" value="ECO:0007669"/>
    <property type="project" value="UniProtKB-KW"/>
</dbReference>
<evidence type="ECO:0000256" key="3">
    <source>
        <dbReference type="ARBA" id="ARBA00022525"/>
    </source>
</evidence>